<dbReference type="HOGENOM" id="CLU_2644689_0_0_1"/>
<dbReference type="EMBL" id="AHHD01000716">
    <property type="protein sequence ID" value="EKG09283.1"/>
    <property type="molecule type" value="Genomic_DNA"/>
</dbReference>
<evidence type="ECO:0000313" key="2">
    <source>
        <dbReference type="EMBL" id="EKG09283.1"/>
    </source>
</evidence>
<feature type="non-terminal residue" evidence="2">
    <location>
        <position position="1"/>
    </location>
</feature>
<dbReference type="InParanoid" id="K2R4Z7"/>
<proteinExistence type="predicted"/>
<reference evidence="2 3" key="1">
    <citation type="journal article" date="2012" name="BMC Genomics">
        <title>Tools to kill: Genome of one of the most destructive plant pathogenic fungi Macrophomina phaseolina.</title>
        <authorList>
            <person name="Islam M.S."/>
            <person name="Haque M.S."/>
            <person name="Islam M.M."/>
            <person name="Emdad E.M."/>
            <person name="Halim A."/>
            <person name="Hossen Q.M.M."/>
            <person name="Hossain M.Z."/>
            <person name="Ahmed B."/>
            <person name="Rahim S."/>
            <person name="Rahman M.S."/>
            <person name="Alam M.M."/>
            <person name="Hou S."/>
            <person name="Wan X."/>
            <person name="Saito J.A."/>
            <person name="Alam M."/>
        </authorList>
    </citation>
    <scope>NUCLEOTIDE SEQUENCE [LARGE SCALE GENOMIC DNA]</scope>
    <source>
        <strain evidence="2 3">MS6</strain>
    </source>
</reference>
<evidence type="ECO:0008006" key="4">
    <source>
        <dbReference type="Google" id="ProtNLM"/>
    </source>
</evidence>
<feature type="signal peptide" evidence="1">
    <location>
        <begin position="1"/>
        <end position="23"/>
    </location>
</feature>
<dbReference type="Proteomes" id="UP000007129">
    <property type="component" value="Unassembled WGS sequence"/>
</dbReference>
<accession>K2R4Z7</accession>
<protein>
    <recommendedName>
        <fullName evidence="4">Secreted protein</fullName>
    </recommendedName>
</protein>
<feature type="chain" id="PRO_5003863546" description="Secreted protein" evidence="1">
    <location>
        <begin position="24"/>
        <end position="77"/>
    </location>
</feature>
<gene>
    <name evidence="2" type="ORF">MPH_13697</name>
</gene>
<dbReference type="AlphaFoldDB" id="K2R4Z7"/>
<keyword evidence="1" id="KW-0732">Signal</keyword>
<organism evidence="2 3">
    <name type="scientific">Macrophomina phaseolina (strain MS6)</name>
    <name type="common">Charcoal rot fungus</name>
    <dbReference type="NCBI Taxonomy" id="1126212"/>
    <lineage>
        <taxon>Eukaryota</taxon>
        <taxon>Fungi</taxon>
        <taxon>Dikarya</taxon>
        <taxon>Ascomycota</taxon>
        <taxon>Pezizomycotina</taxon>
        <taxon>Dothideomycetes</taxon>
        <taxon>Dothideomycetes incertae sedis</taxon>
        <taxon>Botryosphaeriales</taxon>
        <taxon>Botryosphaeriaceae</taxon>
        <taxon>Macrophomina</taxon>
    </lineage>
</organism>
<evidence type="ECO:0000256" key="1">
    <source>
        <dbReference type="SAM" id="SignalP"/>
    </source>
</evidence>
<sequence length="77" mass="8552">AQSMSGFLMFFWLLIANSCMVESQIPSSASRICCLRNGNHIELLDSEFYWSSVFCPLTAGNLVNILRTTSIDSSNLV</sequence>
<name>K2R4Z7_MACPH</name>
<comment type="caution">
    <text evidence="2">The sequence shown here is derived from an EMBL/GenBank/DDBJ whole genome shotgun (WGS) entry which is preliminary data.</text>
</comment>
<evidence type="ECO:0000313" key="3">
    <source>
        <dbReference type="Proteomes" id="UP000007129"/>
    </source>
</evidence>
<dbReference type="VEuPathDB" id="FungiDB:MPH_13697"/>